<evidence type="ECO:0000259" key="6">
    <source>
        <dbReference type="PROSITE" id="PS51380"/>
    </source>
</evidence>
<keyword evidence="4 5" id="KW-0472">Membrane</keyword>
<sequence>MNYSLNSGTSSQQLLKQWMITISLLLPLTYYIVYYYFHGTILFNLHYEEVNSKSTIILSLLISIYRSLITINLLLFLTFLNIKVWDRFSIGYKSIFKLNEYYYNSFDLVLSTLSAVVFFVFLVLITLSQKLLNWSDQYKGNLQMRLKTTTWIWILCISVILYNKAIRKVIGMSILDMIRIPIQSVSFLSFWVADQMCSLSLFIKDLNYVLCFTASLFTVGGASLTSCHDQMHTLTPMFFSTPLLLRMAQCLRVYYDTRHLSHLFNMLKYFISLITVLIPHHKPIWIPLATISTLYSFYWDIVKDWGLGNPKSINPFLRDTLIFHDKNFYYFSIVSNLIMRFGWTVPILLQKSGNEFNHDILYIYLLIMEVFRRNQWNFIRLEYEVITRNKTVI</sequence>
<evidence type="ECO:0000256" key="1">
    <source>
        <dbReference type="ARBA" id="ARBA00004141"/>
    </source>
</evidence>
<feature type="transmembrane region" description="Helical" evidence="5">
    <location>
        <begin position="328"/>
        <end position="349"/>
    </location>
</feature>
<organism evidence="7 8">
    <name type="scientific">Tieghemostelium lacteum</name>
    <name type="common">Slime mold</name>
    <name type="synonym">Dictyostelium lacteum</name>
    <dbReference type="NCBI Taxonomy" id="361077"/>
    <lineage>
        <taxon>Eukaryota</taxon>
        <taxon>Amoebozoa</taxon>
        <taxon>Evosea</taxon>
        <taxon>Eumycetozoa</taxon>
        <taxon>Dictyostelia</taxon>
        <taxon>Dictyosteliales</taxon>
        <taxon>Raperosteliaceae</taxon>
        <taxon>Tieghemostelium</taxon>
    </lineage>
</organism>
<evidence type="ECO:0000256" key="3">
    <source>
        <dbReference type="ARBA" id="ARBA00022989"/>
    </source>
</evidence>
<name>A0A151ZKC0_TIELA</name>
<dbReference type="GO" id="GO:0016020">
    <property type="term" value="C:membrane"/>
    <property type="evidence" value="ECO:0007669"/>
    <property type="project" value="UniProtKB-SubCell"/>
</dbReference>
<feature type="transmembrane region" description="Helical" evidence="5">
    <location>
        <begin position="18"/>
        <end position="37"/>
    </location>
</feature>
<dbReference type="InterPro" id="IPR004342">
    <property type="entry name" value="EXS_C"/>
</dbReference>
<protein>
    <recommendedName>
        <fullName evidence="6">EXS domain-containing protein</fullName>
    </recommendedName>
</protein>
<feature type="transmembrane region" description="Helical" evidence="5">
    <location>
        <begin position="101"/>
        <end position="124"/>
    </location>
</feature>
<dbReference type="Proteomes" id="UP000076078">
    <property type="component" value="Unassembled WGS sequence"/>
</dbReference>
<gene>
    <name evidence="7" type="ORF">DLAC_04739</name>
</gene>
<keyword evidence="3 5" id="KW-1133">Transmembrane helix</keyword>
<dbReference type="PROSITE" id="PS51380">
    <property type="entry name" value="EXS"/>
    <property type="match status" value="1"/>
</dbReference>
<proteinExistence type="predicted"/>
<dbReference type="InParanoid" id="A0A151ZKC0"/>
<dbReference type="OMA" id="CASWMTI"/>
<dbReference type="GO" id="GO:0005737">
    <property type="term" value="C:cytoplasm"/>
    <property type="evidence" value="ECO:0007669"/>
    <property type="project" value="TreeGrafter"/>
</dbReference>
<feature type="transmembrane region" description="Helical" evidence="5">
    <location>
        <begin position="57"/>
        <end position="80"/>
    </location>
</feature>
<dbReference type="PANTHER" id="PTHR10783">
    <property type="entry name" value="XENOTROPIC AND POLYTROPIC RETROVIRUS RECEPTOR 1-RELATED"/>
    <property type="match status" value="1"/>
</dbReference>
<feature type="transmembrane region" description="Helical" evidence="5">
    <location>
        <begin position="174"/>
        <end position="193"/>
    </location>
</feature>
<dbReference type="STRING" id="361077.A0A151ZKC0"/>
<dbReference type="AlphaFoldDB" id="A0A151ZKC0"/>
<dbReference type="PANTHER" id="PTHR10783:SF46">
    <property type="entry name" value="PROTEIN ERD1 HOMOLOG 2"/>
    <property type="match status" value="1"/>
</dbReference>
<evidence type="ECO:0000313" key="8">
    <source>
        <dbReference type="Proteomes" id="UP000076078"/>
    </source>
</evidence>
<accession>A0A151ZKC0</accession>
<feature type="transmembrane region" description="Helical" evidence="5">
    <location>
        <begin position="144"/>
        <end position="162"/>
    </location>
</feature>
<evidence type="ECO:0000256" key="5">
    <source>
        <dbReference type="SAM" id="Phobius"/>
    </source>
</evidence>
<evidence type="ECO:0000313" key="7">
    <source>
        <dbReference type="EMBL" id="KYQ94442.1"/>
    </source>
</evidence>
<reference evidence="7 8" key="1">
    <citation type="submission" date="2015-12" db="EMBL/GenBank/DDBJ databases">
        <title>Dictyostelia acquired genes for synthesis and detection of signals that induce cell-type specialization by lateral gene transfer from prokaryotes.</title>
        <authorList>
            <person name="Gloeckner G."/>
            <person name="Schaap P."/>
        </authorList>
    </citation>
    <scope>NUCLEOTIDE SEQUENCE [LARGE SCALE GENOMIC DNA]</scope>
    <source>
        <strain evidence="7 8">TK</strain>
    </source>
</reference>
<dbReference type="Pfam" id="PF03124">
    <property type="entry name" value="EXS"/>
    <property type="match status" value="1"/>
</dbReference>
<feature type="transmembrane region" description="Helical" evidence="5">
    <location>
        <begin position="205"/>
        <end position="225"/>
    </location>
</feature>
<feature type="domain" description="EXS" evidence="6">
    <location>
        <begin position="226"/>
        <end position="393"/>
    </location>
</feature>
<keyword evidence="2 5" id="KW-0812">Transmembrane</keyword>
<dbReference type="OrthoDB" id="9970435at2759"/>
<evidence type="ECO:0000256" key="2">
    <source>
        <dbReference type="ARBA" id="ARBA00022692"/>
    </source>
</evidence>
<comment type="subcellular location">
    <subcellularLocation>
        <location evidence="1">Membrane</location>
        <topology evidence="1">Multi-pass membrane protein</topology>
    </subcellularLocation>
</comment>
<keyword evidence="8" id="KW-1185">Reference proteome</keyword>
<dbReference type="EMBL" id="LODT01000022">
    <property type="protein sequence ID" value="KYQ94442.1"/>
    <property type="molecule type" value="Genomic_DNA"/>
</dbReference>
<evidence type="ECO:0000256" key="4">
    <source>
        <dbReference type="ARBA" id="ARBA00023136"/>
    </source>
</evidence>
<comment type="caution">
    <text evidence="7">The sequence shown here is derived from an EMBL/GenBank/DDBJ whole genome shotgun (WGS) entry which is preliminary data.</text>
</comment>